<dbReference type="AlphaFoldDB" id="A0A7S1TRS2"/>
<feature type="transmembrane region" description="Helical" evidence="2">
    <location>
        <begin position="118"/>
        <end position="139"/>
    </location>
</feature>
<keyword evidence="2" id="KW-0812">Transmembrane</keyword>
<gene>
    <name evidence="4" type="ORF">PPAR1163_LOCUS3280</name>
</gene>
<dbReference type="Gene3D" id="1.10.287.70">
    <property type="match status" value="1"/>
</dbReference>
<evidence type="ECO:0000313" key="4">
    <source>
        <dbReference type="EMBL" id="CAD9244932.1"/>
    </source>
</evidence>
<keyword evidence="2" id="KW-0472">Membrane</keyword>
<feature type="domain" description="Potassium channel" evidence="3">
    <location>
        <begin position="344"/>
        <end position="400"/>
    </location>
</feature>
<keyword evidence="2" id="KW-1133">Transmembrane helix</keyword>
<dbReference type="InterPro" id="IPR015449">
    <property type="entry name" value="K_chnl_Ca-activ_SK"/>
</dbReference>
<accession>A0A7S1TRS2</accession>
<dbReference type="InterPro" id="IPR013099">
    <property type="entry name" value="K_chnl_dom"/>
</dbReference>
<name>A0A7S1TRS2_9STRA</name>
<evidence type="ECO:0000256" key="2">
    <source>
        <dbReference type="SAM" id="Phobius"/>
    </source>
</evidence>
<dbReference type="PANTHER" id="PTHR10153">
    <property type="entry name" value="SMALL CONDUCTANCE CALCIUM-ACTIVATED POTASSIUM CHANNEL"/>
    <property type="match status" value="1"/>
</dbReference>
<dbReference type="SUPFAM" id="SSF81324">
    <property type="entry name" value="Voltage-gated potassium channels"/>
    <property type="match status" value="1"/>
</dbReference>
<evidence type="ECO:0000259" key="3">
    <source>
        <dbReference type="Pfam" id="PF07885"/>
    </source>
</evidence>
<sequence>MSFVEAHDLRDETDSTSKLNLQRTLRRIDLKSATIDNGEGNDASLLAGKAPPAGKAGFLPSFKRRGTSIRRPSVEIKTTYRDGKLHHIINVKKVDDTLEGFLCRVFNPFRIAVRHLRVVIAVTSIIGFVLSVVECEVLYANKNEPNHDVQALKAGVSATTLILILCIYAVHMRAATWRFREKKRNRPGFINTWDGATVFHMICDIAIAAVHTPYGLHRTWKTYLTLYSVAGDPIEIYPHYSLESLTAPLMTLRLLFCLPVLHQVVGSHGVSSKLLEKVTATKLDHWSFTMKVMLKQHPFKFVACVMCFFIVQSAYCIRIFERAICIEPPIEIEDLCGQKSIFSYESFGNTFWNVLITMSTVGFGDMFPRTAGGRLFAIYACIMGVVMIALFVSVITDKITMTAKETKAYALMKQNELKLKAADTSATLLQTGMRYLIARRREKLGMIKWGQASSSSKAKNRATAQLKKNKEKLRREFQLALANHNAMRKSSERISHLTSDLTSIASSVINMQQEAHGNAESGRNKLVIVNEELHRINELVDARFDSIEHRLQSILKFVELTEE</sequence>
<dbReference type="GO" id="GO:0016286">
    <property type="term" value="F:small conductance calcium-activated potassium channel activity"/>
    <property type="evidence" value="ECO:0007669"/>
    <property type="project" value="InterPro"/>
</dbReference>
<feature type="transmembrane region" description="Helical" evidence="2">
    <location>
        <begin position="376"/>
        <end position="395"/>
    </location>
</feature>
<dbReference type="GO" id="GO:0016020">
    <property type="term" value="C:membrane"/>
    <property type="evidence" value="ECO:0007669"/>
    <property type="project" value="InterPro"/>
</dbReference>
<proteinExistence type="predicted"/>
<feature type="coiled-coil region" evidence="1">
    <location>
        <begin position="456"/>
        <end position="483"/>
    </location>
</feature>
<reference evidence="4" key="1">
    <citation type="submission" date="2021-01" db="EMBL/GenBank/DDBJ databases">
        <authorList>
            <person name="Corre E."/>
            <person name="Pelletier E."/>
            <person name="Niang G."/>
            <person name="Scheremetjew M."/>
            <person name="Finn R."/>
            <person name="Kale V."/>
            <person name="Holt S."/>
            <person name="Cochrane G."/>
            <person name="Meng A."/>
            <person name="Brown T."/>
            <person name="Cohen L."/>
        </authorList>
    </citation>
    <scope>NUCLEOTIDE SEQUENCE</scope>
    <source>
        <strain evidence="4">CCMP2877</strain>
    </source>
</reference>
<dbReference type="Pfam" id="PF07885">
    <property type="entry name" value="Ion_trans_2"/>
    <property type="match status" value="1"/>
</dbReference>
<keyword evidence="1" id="KW-0175">Coiled coil</keyword>
<organism evidence="4">
    <name type="scientific">Phaeomonas parva</name>
    <dbReference type="NCBI Taxonomy" id="124430"/>
    <lineage>
        <taxon>Eukaryota</taxon>
        <taxon>Sar</taxon>
        <taxon>Stramenopiles</taxon>
        <taxon>Ochrophyta</taxon>
        <taxon>Pinguiophyceae</taxon>
        <taxon>Pinguiochrysidales</taxon>
        <taxon>Pinguiochrysidaceae</taxon>
        <taxon>Phaeomonas</taxon>
    </lineage>
</organism>
<feature type="transmembrane region" description="Helical" evidence="2">
    <location>
        <begin position="151"/>
        <end position="170"/>
    </location>
</feature>
<protein>
    <recommendedName>
        <fullName evidence="3">Potassium channel domain-containing protein</fullName>
    </recommendedName>
</protein>
<evidence type="ECO:0000256" key="1">
    <source>
        <dbReference type="SAM" id="Coils"/>
    </source>
</evidence>
<dbReference type="EMBL" id="HBGJ01005362">
    <property type="protein sequence ID" value="CAD9244932.1"/>
    <property type="molecule type" value="Transcribed_RNA"/>
</dbReference>
<feature type="transmembrane region" description="Helical" evidence="2">
    <location>
        <begin position="299"/>
        <end position="320"/>
    </location>
</feature>